<dbReference type="Gene3D" id="3.30.70.560">
    <property type="entry name" value="7,8-Dihydro-6-hydroxymethylpterin-pyrophosphokinase HPPK"/>
    <property type="match status" value="1"/>
</dbReference>
<evidence type="ECO:0000256" key="11">
    <source>
        <dbReference type="ARBA" id="ARBA00029766"/>
    </source>
</evidence>
<dbReference type="EMBL" id="BSNN01000002">
    <property type="protein sequence ID" value="GLQ35052.1"/>
    <property type="molecule type" value="Genomic_DNA"/>
</dbReference>
<evidence type="ECO:0000256" key="7">
    <source>
        <dbReference type="ARBA" id="ARBA00022777"/>
    </source>
</evidence>
<keyword evidence="6" id="KW-0547">Nucleotide-binding</keyword>
<keyword evidence="9" id="KW-0289">Folate biosynthesis</keyword>
<evidence type="ECO:0000256" key="12">
    <source>
        <dbReference type="ARBA" id="ARBA00033413"/>
    </source>
</evidence>
<evidence type="ECO:0000256" key="4">
    <source>
        <dbReference type="ARBA" id="ARBA00016218"/>
    </source>
</evidence>
<evidence type="ECO:0000259" key="13">
    <source>
        <dbReference type="Pfam" id="PF01288"/>
    </source>
</evidence>
<dbReference type="PANTHER" id="PTHR43071">
    <property type="entry name" value="2-AMINO-4-HYDROXY-6-HYDROXYMETHYLDIHYDROPTERIDINE PYROPHOSPHOKINASE"/>
    <property type="match status" value="1"/>
</dbReference>
<dbReference type="RefSeq" id="WP_284377135.1">
    <property type="nucleotide sequence ID" value="NZ_BSNN01000002.1"/>
</dbReference>
<dbReference type="Proteomes" id="UP001156694">
    <property type="component" value="Unassembled WGS sequence"/>
</dbReference>
<name>A0ABQ5VUE0_9RHOB</name>
<gene>
    <name evidence="14" type="ORF">GCM10007939_13350</name>
</gene>
<comment type="function">
    <text evidence="10">Catalyzes the transfer of pyrophosphate from adenosine triphosphate (ATP) to 6-hydroxymethyl-7,8-dihydropterin, an enzymatic step in folate biosynthesis pathway.</text>
</comment>
<evidence type="ECO:0000256" key="5">
    <source>
        <dbReference type="ARBA" id="ARBA00022679"/>
    </source>
</evidence>
<keyword evidence="15" id="KW-1185">Reference proteome</keyword>
<evidence type="ECO:0000256" key="6">
    <source>
        <dbReference type="ARBA" id="ARBA00022741"/>
    </source>
</evidence>
<dbReference type="InterPro" id="IPR000550">
    <property type="entry name" value="Hppk"/>
</dbReference>
<evidence type="ECO:0000313" key="15">
    <source>
        <dbReference type="Proteomes" id="UP001156694"/>
    </source>
</evidence>
<dbReference type="InterPro" id="IPR035907">
    <property type="entry name" value="Hppk_sf"/>
</dbReference>
<evidence type="ECO:0000256" key="2">
    <source>
        <dbReference type="ARBA" id="ARBA00005810"/>
    </source>
</evidence>
<evidence type="ECO:0000256" key="10">
    <source>
        <dbReference type="ARBA" id="ARBA00029409"/>
    </source>
</evidence>
<keyword evidence="5" id="KW-0808">Transferase</keyword>
<evidence type="ECO:0000256" key="1">
    <source>
        <dbReference type="ARBA" id="ARBA00005051"/>
    </source>
</evidence>
<sequence>MTRSISNTTIIAIGSNTSKDMRKAHSQIVASIDLLSRNDLKALKISEFYRTPAFPKGAGPDFINCAVLCETMRSANQILETLHNIEKQLGRVRSLRWGQRSIDLDLIAHHGEIAPDLETLQGWIDLPLDQQMQRTPEHLLLPHPRLQDRAFVLRPMADIAPHWRHPVLGFSTLEMLANLPQMDRDEISLYDASS</sequence>
<dbReference type="NCBIfam" id="TIGR01498">
    <property type="entry name" value="folK"/>
    <property type="match status" value="1"/>
</dbReference>
<accession>A0ABQ5VUE0</accession>
<evidence type="ECO:0000256" key="3">
    <source>
        <dbReference type="ARBA" id="ARBA00013253"/>
    </source>
</evidence>
<dbReference type="SUPFAM" id="SSF55083">
    <property type="entry name" value="6-hydroxymethyl-7,8-dihydropterin pyrophosphokinase, HPPK"/>
    <property type="match status" value="1"/>
</dbReference>
<evidence type="ECO:0000256" key="9">
    <source>
        <dbReference type="ARBA" id="ARBA00022909"/>
    </source>
</evidence>
<comment type="caution">
    <text evidence="14">The sequence shown here is derived from an EMBL/GenBank/DDBJ whole genome shotgun (WGS) entry which is preliminary data.</text>
</comment>
<dbReference type="EC" id="2.7.6.3" evidence="3"/>
<evidence type="ECO:0000313" key="14">
    <source>
        <dbReference type="EMBL" id="GLQ35052.1"/>
    </source>
</evidence>
<comment type="pathway">
    <text evidence="1">Cofactor biosynthesis; tetrahydrofolate biosynthesis; 2-amino-4-hydroxy-6-hydroxymethyl-7,8-dihydropteridine diphosphate from 7,8-dihydroneopterin triphosphate: step 4/4.</text>
</comment>
<organism evidence="14 15">
    <name type="scientific">Amylibacter marinus</name>
    <dbReference type="NCBI Taxonomy" id="1475483"/>
    <lineage>
        <taxon>Bacteria</taxon>
        <taxon>Pseudomonadati</taxon>
        <taxon>Pseudomonadota</taxon>
        <taxon>Alphaproteobacteria</taxon>
        <taxon>Rhodobacterales</taxon>
        <taxon>Paracoccaceae</taxon>
        <taxon>Amylibacter</taxon>
    </lineage>
</organism>
<protein>
    <recommendedName>
        <fullName evidence="4">2-amino-4-hydroxy-6-hydroxymethyldihydropteridine pyrophosphokinase</fullName>
        <ecNumber evidence="3">2.7.6.3</ecNumber>
    </recommendedName>
    <alternativeName>
        <fullName evidence="11">6-hydroxymethyl-7,8-dihydropterin pyrophosphokinase</fullName>
    </alternativeName>
    <alternativeName>
        <fullName evidence="12">7,8-dihydro-6-hydroxymethylpterin-pyrophosphokinase</fullName>
    </alternativeName>
</protein>
<proteinExistence type="inferred from homology"/>
<feature type="domain" description="7,8-dihydro-6-hydroxymethylpterin-pyrophosphokinase" evidence="13">
    <location>
        <begin position="10"/>
        <end position="161"/>
    </location>
</feature>
<keyword evidence="7" id="KW-0418">Kinase</keyword>
<dbReference type="PANTHER" id="PTHR43071:SF1">
    <property type="entry name" value="2-AMINO-4-HYDROXY-6-HYDROXYMETHYLDIHYDROPTERIDINE PYROPHOSPHOKINASE"/>
    <property type="match status" value="1"/>
</dbReference>
<dbReference type="Pfam" id="PF01288">
    <property type="entry name" value="HPPK"/>
    <property type="match status" value="1"/>
</dbReference>
<reference evidence="15" key="1">
    <citation type="journal article" date="2019" name="Int. J. Syst. Evol. Microbiol.">
        <title>The Global Catalogue of Microorganisms (GCM) 10K type strain sequencing project: providing services to taxonomists for standard genome sequencing and annotation.</title>
        <authorList>
            <consortium name="The Broad Institute Genomics Platform"/>
            <consortium name="The Broad Institute Genome Sequencing Center for Infectious Disease"/>
            <person name="Wu L."/>
            <person name="Ma J."/>
        </authorList>
    </citation>
    <scope>NUCLEOTIDE SEQUENCE [LARGE SCALE GENOMIC DNA]</scope>
    <source>
        <strain evidence="15">NBRC 110140</strain>
    </source>
</reference>
<dbReference type="CDD" id="cd00483">
    <property type="entry name" value="HPPK"/>
    <property type="match status" value="1"/>
</dbReference>
<evidence type="ECO:0000256" key="8">
    <source>
        <dbReference type="ARBA" id="ARBA00022840"/>
    </source>
</evidence>
<comment type="similarity">
    <text evidence="2">Belongs to the HPPK family.</text>
</comment>
<keyword evidence="8" id="KW-0067">ATP-binding</keyword>